<sequence length="75" mass="9014">MKGSGKRRLVKKYVSDFIFSEKMHFILDGTQYKISNDNPDSRFIKFTFEGSKKTSKKYVFRCIYKMMKKFTYSLN</sequence>
<dbReference type="Proteomes" id="UP001597438">
    <property type="component" value="Unassembled WGS sequence"/>
</dbReference>
<evidence type="ECO:0000313" key="1">
    <source>
        <dbReference type="EMBL" id="MFD2833280.1"/>
    </source>
</evidence>
<comment type="caution">
    <text evidence="1">The sequence shown here is derived from an EMBL/GenBank/DDBJ whole genome shotgun (WGS) entry which is preliminary data.</text>
</comment>
<organism evidence="1 2">
    <name type="scientific">Christiangramia antarctica</name>
    <dbReference type="NCBI Taxonomy" id="2058158"/>
    <lineage>
        <taxon>Bacteria</taxon>
        <taxon>Pseudomonadati</taxon>
        <taxon>Bacteroidota</taxon>
        <taxon>Flavobacteriia</taxon>
        <taxon>Flavobacteriales</taxon>
        <taxon>Flavobacteriaceae</taxon>
        <taxon>Christiangramia</taxon>
    </lineage>
</organism>
<dbReference type="EMBL" id="JBHUOJ010000016">
    <property type="protein sequence ID" value="MFD2833280.1"/>
    <property type="molecule type" value="Genomic_DNA"/>
</dbReference>
<gene>
    <name evidence="1" type="ORF">ACFSYS_08255</name>
</gene>
<evidence type="ECO:0000313" key="2">
    <source>
        <dbReference type="Proteomes" id="UP001597438"/>
    </source>
</evidence>
<dbReference type="RefSeq" id="WP_251741043.1">
    <property type="nucleotide sequence ID" value="NZ_JBHUOJ010000016.1"/>
</dbReference>
<keyword evidence="2" id="KW-1185">Reference proteome</keyword>
<name>A0ABW5X3W6_9FLAO</name>
<protein>
    <recommendedName>
        <fullName evidence="3">Transposase</fullName>
    </recommendedName>
</protein>
<reference evidence="2" key="1">
    <citation type="journal article" date="2019" name="Int. J. Syst. Evol. Microbiol.">
        <title>The Global Catalogue of Microorganisms (GCM) 10K type strain sequencing project: providing services to taxonomists for standard genome sequencing and annotation.</title>
        <authorList>
            <consortium name="The Broad Institute Genomics Platform"/>
            <consortium name="The Broad Institute Genome Sequencing Center for Infectious Disease"/>
            <person name="Wu L."/>
            <person name="Ma J."/>
        </authorList>
    </citation>
    <scope>NUCLEOTIDE SEQUENCE [LARGE SCALE GENOMIC DNA]</scope>
    <source>
        <strain evidence="2">KCTC 52925</strain>
    </source>
</reference>
<proteinExistence type="predicted"/>
<accession>A0ABW5X3W6</accession>
<evidence type="ECO:0008006" key="3">
    <source>
        <dbReference type="Google" id="ProtNLM"/>
    </source>
</evidence>